<evidence type="ECO:0000313" key="3">
    <source>
        <dbReference type="EMBL" id="SFS57753.1"/>
    </source>
</evidence>
<evidence type="ECO:0000259" key="2">
    <source>
        <dbReference type="PROSITE" id="PS50263"/>
    </source>
</evidence>
<gene>
    <name evidence="3" type="ORF">SAMN04488050_102541</name>
</gene>
<dbReference type="Gene3D" id="3.60.110.10">
    <property type="entry name" value="Carbon-nitrogen hydrolase"/>
    <property type="match status" value="1"/>
</dbReference>
<sequence length="299" mass="31970">MSTFTAAALQLGPASETMAETTDRILALMEEAAGQGARLAVLPELALQPYFAAEVHEDLSRWTDAGETEAALGRIAAACERLGLALSVSHAEPSEARLYNSMTFIAPDGHTCGMFRKVHIPGQVEPDPAKEVNILERRYFAAGNLGFPAYAVEGITEVPLRTGGLICYDRRFPESWRSLMLNGADLFCVCYNTPVMNGATLEQARHASELAICGGAYSNATWTIAAGKGGVENGITFIGGSFICGPDGVIVARAETMGDEIVLAEVDMARQQALRARWNFAETRAEHAYAGAPVVRDVA</sequence>
<dbReference type="PANTHER" id="PTHR43674">
    <property type="entry name" value="NITRILASE C965.09-RELATED"/>
    <property type="match status" value="1"/>
</dbReference>
<dbReference type="PANTHER" id="PTHR43674:SF12">
    <property type="entry name" value="NITRILASE C965.09-RELATED"/>
    <property type="match status" value="1"/>
</dbReference>
<name>A0A1I6QZA2_9RHOB</name>
<evidence type="ECO:0000313" key="4">
    <source>
        <dbReference type="Proteomes" id="UP000199392"/>
    </source>
</evidence>
<keyword evidence="4" id="KW-1185">Reference proteome</keyword>
<dbReference type="STRING" id="311180.SAMN04488050_102541"/>
<feature type="domain" description="CN hydrolase" evidence="2">
    <location>
        <begin position="4"/>
        <end position="268"/>
    </location>
</feature>
<dbReference type="Pfam" id="PF00795">
    <property type="entry name" value="CN_hydrolase"/>
    <property type="match status" value="1"/>
</dbReference>
<dbReference type="OrthoDB" id="9803803at2"/>
<dbReference type="InterPro" id="IPR036526">
    <property type="entry name" value="C-N_Hydrolase_sf"/>
</dbReference>
<proteinExistence type="predicted"/>
<organism evidence="3 4">
    <name type="scientific">Alloyangia pacifica</name>
    <dbReference type="NCBI Taxonomy" id="311180"/>
    <lineage>
        <taxon>Bacteria</taxon>
        <taxon>Pseudomonadati</taxon>
        <taxon>Pseudomonadota</taxon>
        <taxon>Alphaproteobacteria</taxon>
        <taxon>Rhodobacterales</taxon>
        <taxon>Roseobacteraceae</taxon>
        <taxon>Alloyangia</taxon>
    </lineage>
</organism>
<protein>
    <recommendedName>
        <fullName evidence="2">CN hydrolase domain-containing protein</fullName>
    </recommendedName>
</protein>
<dbReference type="GO" id="GO:0016811">
    <property type="term" value="F:hydrolase activity, acting on carbon-nitrogen (but not peptide) bonds, in linear amides"/>
    <property type="evidence" value="ECO:0007669"/>
    <property type="project" value="TreeGrafter"/>
</dbReference>
<dbReference type="SUPFAM" id="SSF56317">
    <property type="entry name" value="Carbon-nitrogen hydrolase"/>
    <property type="match status" value="1"/>
</dbReference>
<accession>A0A1I6QZA2</accession>
<keyword evidence="1" id="KW-0378">Hydrolase</keyword>
<reference evidence="4" key="1">
    <citation type="submission" date="2016-10" db="EMBL/GenBank/DDBJ databases">
        <authorList>
            <person name="Varghese N."/>
            <person name="Submissions S."/>
        </authorList>
    </citation>
    <scope>NUCLEOTIDE SEQUENCE [LARGE SCALE GENOMIC DNA]</scope>
    <source>
        <strain evidence="4">DSM 26894</strain>
    </source>
</reference>
<dbReference type="AlphaFoldDB" id="A0A1I6QZA2"/>
<dbReference type="EMBL" id="FOZW01000002">
    <property type="protein sequence ID" value="SFS57753.1"/>
    <property type="molecule type" value="Genomic_DNA"/>
</dbReference>
<dbReference type="InterPro" id="IPR003010">
    <property type="entry name" value="C-N_Hydrolase"/>
</dbReference>
<dbReference type="InterPro" id="IPR050345">
    <property type="entry name" value="Aliph_Amidase/BUP"/>
</dbReference>
<evidence type="ECO:0000256" key="1">
    <source>
        <dbReference type="ARBA" id="ARBA00022801"/>
    </source>
</evidence>
<dbReference type="RefSeq" id="WP_092420364.1">
    <property type="nucleotide sequence ID" value="NZ_FNCL01000001.1"/>
</dbReference>
<dbReference type="Proteomes" id="UP000199392">
    <property type="component" value="Unassembled WGS sequence"/>
</dbReference>
<dbReference type="PROSITE" id="PS50263">
    <property type="entry name" value="CN_HYDROLASE"/>
    <property type="match status" value="1"/>
</dbReference>